<dbReference type="PROSITE" id="PS00086">
    <property type="entry name" value="CYTOCHROME_P450"/>
    <property type="match status" value="1"/>
</dbReference>
<evidence type="ECO:0000256" key="11">
    <source>
        <dbReference type="ARBA" id="ARBA00023033"/>
    </source>
</evidence>
<dbReference type="GO" id="GO:0005506">
    <property type="term" value="F:iron ion binding"/>
    <property type="evidence" value="ECO:0007669"/>
    <property type="project" value="InterPro"/>
</dbReference>
<comment type="cofactor">
    <cofactor evidence="1 13">
        <name>heme</name>
        <dbReference type="ChEBI" id="CHEBI:30413"/>
    </cofactor>
</comment>
<evidence type="ECO:0008006" key="18">
    <source>
        <dbReference type="Google" id="ProtNLM"/>
    </source>
</evidence>
<sequence length="518" mass="59510">MPLVHFLRYAFDEGLINRYTWAILVVLASLSGYWYRRLRKRCDNASGLPFPPGPRGWPLIGSLWRIGDDPHLVLTELSRKYGDVFSIRLGSQRVVILNGSELIGRAMSMRGAPLADRPLFESYQHYSGGASISFSPYDPPLRAHRNIAITAVRHLVDGSLMDAESVLRRELIHLTRAWSSRTAPFDPTTDITVTVSSLLYSFCFGEHNLLREDPDYLQLLTSDNPTTQLFSAGSHVDFMPWLRRLTKRSQLLSATKRMRDFVRLNDRQMARWRASGENGACVVGSLLSLWQDGHRWREPSETRRLERNRIENTTVEFLSAGSETSTASLLWILLYMVKYPECQRRVQAELDRVVGDRELRLVDQQNLPFTEACVLEVMRLVAIVPFGLPHTARAEVVINGYAIPEGSLVLTNLWSAGRDPRQWRDPNDFRPERFLQLSSDGSLRLDRSPTHRFYPFGSGRRRCVGEKLGRIQVFYTFSWIMHQFTMTLTDRIPEEPLPAIFGDVMKPSKYHIRVRSRT</sequence>
<comment type="caution">
    <text evidence="16">The sequence shown here is derived from an EMBL/GenBank/DDBJ whole genome shotgun (WGS) entry which is preliminary data.</text>
</comment>
<evidence type="ECO:0000256" key="1">
    <source>
        <dbReference type="ARBA" id="ARBA00001971"/>
    </source>
</evidence>
<keyword evidence="12 15" id="KW-0472">Membrane</keyword>
<evidence type="ECO:0000256" key="14">
    <source>
        <dbReference type="RuleBase" id="RU000461"/>
    </source>
</evidence>
<evidence type="ECO:0000256" key="8">
    <source>
        <dbReference type="ARBA" id="ARBA00022848"/>
    </source>
</evidence>
<keyword evidence="17" id="KW-1185">Reference proteome</keyword>
<proteinExistence type="inferred from homology"/>
<evidence type="ECO:0000256" key="10">
    <source>
        <dbReference type="ARBA" id="ARBA00023004"/>
    </source>
</evidence>
<dbReference type="AlphaFoldDB" id="A0AAD9NFL0"/>
<evidence type="ECO:0000313" key="17">
    <source>
        <dbReference type="Proteomes" id="UP001208570"/>
    </source>
</evidence>
<keyword evidence="7" id="KW-0256">Endoplasmic reticulum</keyword>
<dbReference type="EMBL" id="JAODUP010000019">
    <property type="protein sequence ID" value="KAK2168235.1"/>
    <property type="molecule type" value="Genomic_DNA"/>
</dbReference>
<protein>
    <recommendedName>
        <fullName evidence="18">Cytochrome P450</fullName>
    </recommendedName>
</protein>
<reference evidence="16" key="1">
    <citation type="journal article" date="2023" name="Mol. Biol. Evol.">
        <title>Third-Generation Sequencing Reveals the Adaptive Role of the Epigenome in Three Deep-Sea Polychaetes.</title>
        <authorList>
            <person name="Perez M."/>
            <person name="Aroh O."/>
            <person name="Sun Y."/>
            <person name="Lan Y."/>
            <person name="Juniper S.K."/>
            <person name="Young C.R."/>
            <person name="Angers B."/>
            <person name="Qian P.Y."/>
        </authorList>
    </citation>
    <scope>NUCLEOTIDE SEQUENCE</scope>
    <source>
        <strain evidence="16">P08H-3</strain>
    </source>
</reference>
<evidence type="ECO:0000256" key="4">
    <source>
        <dbReference type="ARBA" id="ARBA00010617"/>
    </source>
</evidence>
<dbReference type="PRINTS" id="PR00463">
    <property type="entry name" value="EP450I"/>
</dbReference>
<evidence type="ECO:0000256" key="7">
    <source>
        <dbReference type="ARBA" id="ARBA00022824"/>
    </source>
</evidence>
<keyword evidence="8" id="KW-0492">Microsome</keyword>
<dbReference type="PRINTS" id="PR00385">
    <property type="entry name" value="P450"/>
</dbReference>
<keyword evidence="9 14" id="KW-0560">Oxidoreductase</keyword>
<feature type="transmembrane region" description="Helical" evidence="15">
    <location>
        <begin position="16"/>
        <end position="35"/>
    </location>
</feature>
<keyword evidence="5 13" id="KW-0349">Heme</keyword>
<dbReference type="GO" id="GO:0004508">
    <property type="term" value="F:steroid 17-alpha-monooxygenase activity"/>
    <property type="evidence" value="ECO:0007669"/>
    <property type="project" value="TreeGrafter"/>
</dbReference>
<dbReference type="GO" id="GO:0020037">
    <property type="term" value="F:heme binding"/>
    <property type="evidence" value="ECO:0007669"/>
    <property type="project" value="InterPro"/>
</dbReference>
<dbReference type="PANTHER" id="PTHR24289:SF15">
    <property type="entry name" value="CYTOCHROME P450 FAMILY 1 SUBFAMILY B MEMBER 1"/>
    <property type="match status" value="1"/>
</dbReference>
<evidence type="ECO:0000256" key="13">
    <source>
        <dbReference type="PIRSR" id="PIRSR602401-1"/>
    </source>
</evidence>
<name>A0AAD9NFL0_9ANNE</name>
<gene>
    <name evidence="16" type="ORF">LSH36_19g08004</name>
</gene>
<evidence type="ECO:0000313" key="16">
    <source>
        <dbReference type="EMBL" id="KAK2168235.1"/>
    </source>
</evidence>
<dbReference type="GO" id="GO:0042446">
    <property type="term" value="P:hormone biosynthetic process"/>
    <property type="evidence" value="ECO:0007669"/>
    <property type="project" value="TreeGrafter"/>
</dbReference>
<evidence type="ECO:0000256" key="2">
    <source>
        <dbReference type="ARBA" id="ARBA00004174"/>
    </source>
</evidence>
<keyword evidence="15" id="KW-0812">Transmembrane</keyword>
<dbReference type="SUPFAM" id="SSF48264">
    <property type="entry name" value="Cytochrome P450"/>
    <property type="match status" value="1"/>
</dbReference>
<dbReference type="InterPro" id="IPR001128">
    <property type="entry name" value="Cyt_P450"/>
</dbReference>
<evidence type="ECO:0000256" key="12">
    <source>
        <dbReference type="ARBA" id="ARBA00023136"/>
    </source>
</evidence>
<dbReference type="FunFam" id="1.10.630.10:FF:000238">
    <property type="entry name" value="Cytochrome P450 2A6"/>
    <property type="match status" value="1"/>
</dbReference>
<dbReference type="Proteomes" id="UP001208570">
    <property type="component" value="Unassembled WGS sequence"/>
</dbReference>
<accession>A0AAD9NFL0</accession>
<keyword evidence="6 13" id="KW-0479">Metal-binding</keyword>
<organism evidence="16 17">
    <name type="scientific">Paralvinella palmiformis</name>
    <dbReference type="NCBI Taxonomy" id="53620"/>
    <lineage>
        <taxon>Eukaryota</taxon>
        <taxon>Metazoa</taxon>
        <taxon>Spiralia</taxon>
        <taxon>Lophotrochozoa</taxon>
        <taxon>Annelida</taxon>
        <taxon>Polychaeta</taxon>
        <taxon>Sedentaria</taxon>
        <taxon>Canalipalpata</taxon>
        <taxon>Terebellida</taxon>
        <taxon>Terebelliformia</taxon>
        <taxon>Alvinellidae</taxon>
        <taxon>Paralvinella</taxon>
    </lineage>
</organism>
<keyword evidence="10 13" id="KW-0408">Iron</keyword>
<dbReference type="InterPro" id="IPR002401">
    <property type="entry name" value="Cyt_P450_E_grp-I"/>
</dbReference>
<comment type="similarity">
    <text evidence="4 14">Belongs to the cytochrome P450 family.</text>
</comment>
<evidence type="ECO:0000256" key="6">
    <source>
        <dbReference type="ARBA" id="ARBA00022723"/>
    </source>
</evidence>
<comment type="subcellular location">
    <subcellularLocation>
        <location evidence="3">Endoplasmic reticulum membrane</location>
        <topology evidence="3">Peripheral membrane protein</topology>
    </subcellularLocation>
    <subcellularLocation>
        <location evidence="2">Microsome membrane</location>
        <topology evidence="2">Peripheral membrane protein</topology>
    </subcellularLocation>
</comment>
<evidence type="ECO:0000256" key="9">
    <source>
        <dbReference type="ARBA" id="ARBA00023002"/>
    </source>
</evidence>
<evidence type="ECO:0000256" key="15">
    <source>
        <dbReference type="SAM" id="Phobius"/>
    </source>
</evidence>
<dbReference type="Gene3D" id="1.10.630.10">
    <property type="entry name" value="Cytochrome P450"/>
    <property type="match status" value="1"/>
</dbReference>
<dbReference type="PANTHER" id="PTHR24289">
    <property type="entry name" value="STEROID 17-ALPHA-HYDROXYLASE/17,20 LYASE"/>
    <property type="match status" value="1"/>
</dbReference>
<evidence type="ECO:0000256" key="5">
    <source>
        <dbReference type="ARBA" id="ARBA00022617"/>
    </source>
</evidence>
<feature type="binding site" description="axial binding residue" evidence="13">
    <location>
        <position position="463"/>
    </location>
    <ligand>
        <name>heme</name>
        <dbReference type="ChEBI" id="CHEBI:30413"/>
    </ligand>
    <ligandPart>
        <name>Fe</name>
        <dbReference type="ChEBI" id="CHEBI:18248"/>
    </ligandPart>
</feature>
<keyword evidence="15" id="KW-1133">Transmembrane helix</keyword>
<evidence type="ECO:0000256" key="3">
    <source>
        <dbReference type="ARBA" id="ARBA00004406"/>
    </source>
</evidence>
<dbReference type="Pfam" id="PF00067">
    <property type="entry name" value="p450"/>
    <property type="match status" value="1"/>
</dbReference>
<dbReference type="GO" id="GO:0042448">
    <property type="term" value="P:progesterone metabolic process"/>
    <property type="evidence" value="ECO:0007669"/>
    <property type="project" value="TreeGrafter"/>
</dbReference>
<dbReference type="InterPro" id="IPR017972">
    <property type="entry name" value="Cyt_P450_CS"/>
</dbReference>
<dbReference type="GO" id="GO:0005789">
    <property type="term" value="C:endoplasmic reticulum membrane"/>
    <property type="evidence" value="ECO:0007669"/>
    <property type="project" value="UniProtKB-SubCell"/>
</dbReference>
<dbReference type="InterPro" id="IPR036396">
    <property type="entry name" value="Cyt_P450_sf"/>
</dbReference>
<keyword evidence="11 14" id="KW-0503">Monooxygenase</keyword>